<dbReference type="Proteomes" id="UP000176288">
    <property type="component" value="Chromosome"/>
</dbReference>
<accession>A0A1D9ML70</accession>
<keyword evidence="1 3" id="KW-0378">Hydrolase</keyword>
<dbReference type="CDD" id="cd00077">
    <property type="entry name" value="HDc"/>
    <property type="match status" value="1"/>
</dbReference>
<dbReference type="AlphaFoldDB" id="A0A1D9ML70"/>
<evidence type="ECO:0000259" key="2">
    <source>
        <dbReference type="PROSITE" id="PS51831"/>
    </source>
</evidence>
<dbReference type="SUPFAM" id="SSF109604">
    <property type="entry name" value="HD-domain/PDEase-like"/>
    <property type="match status" value="1"/>
</dbReference>
<dbReference type="InterPro" id="IPR006674">
    <property type="entry name" value="HD_domain"/>
</dbReference>
<dbReference type="RefSeq" id="WP_071164365.1">
    <property type="nucleotide sequence ID" value="NZ_CP017812.1"/>
</dbReference>
<dbReference type="InterPro" id="IPR026875">
    <property type="entry name" value="PHydrolase_assoc_dom"/>
</dbReference>
<dbReference type="PROSITE" id="PS51831">
    <property type="entry name" value="HD"/>
    <property type="match status" value="1"/>
</dbReference>
<dbReference type="InterPro" id="IPR003607">
    <property type="entry name" value="HD/PDEase_dom"/>
</dbReference>
<sequence>MSAEYPYTKADLARYCADSPKSGVRSDFERDRARVLHASALRRLGAKTQVLGPSKDDYVRTRLTHSLEVAQVGRQLGKMLGANPDLVDTACLCHDLGHPPYGHNGEKALAQVAKDIGGFEGNAQTFRLLTRLEPKVLTSEGEPVGLNLTRATLDATIKYPWALGEDPNGSHKFGYYPDDQQMFAWARRDSVGIRKSLEAQIMDLSDDIGYSVHDVEDGVSIHALPLESVRDESQWEAIFATTQAWYGTNISTDELGNALSRLIAQDWWLASFDGGYADLARLKNCSSELIGRFVLACTAATREEYGESALGRYSAQVIVPPQVLAEITILKGLASHFVMVPREHEFDYLQQRTLLYDLADVLYEKGPSLLEPLFAAQWEAAEDDAGKLRAVVDQLASLTDNSARAWHARYCGFFSDRVELDTDHDR</sequence>
<evidence type="ECO:0000256" key="1">
    <source>
        <dbReference type="ARBA" id="ARBA00022801"/>
    </source>
</evidence>
<dbReference type="GO" id="GO:0008832">
    <property type="term" value="F:dGTPase activity"/>
    <property type="evidence" value="ECO:0007669"/>
    <property type="project" value="TreeGrafter"/>
</dbReference>
<dbReference type="NCBIfam" id="TIGR01353">
    <property type="entry name" value="dGTP_triPase"/>
    <property type="match status" value="1"/>
</dbReference>
<dbReference type="OrthoDB" id="9803619at2"/>
<dbReference type="KEGG" id="avu:BK816_06005"/>
<dbReference type="Pfam" id="PF13286">
    <property type="entry name" value="HD_assoc"/>
    <property type="match status" value="1"/>
</dbReference>
<dbReference type="InterPro" id="IPR006261">
    <property type="entry name" value="dGTPase"/>
</dbReference>
<name>A0A1D9ML70_9ACTO</name>
<dbReference type="Gene3D" id="1.10.3210.10">
    <property type="entry name" value="Hypothetical protein af1432"/>
    <property type="match status" value="1"/>
</dbReference>
<organism evidence="3 4">
    <name type="scientific">Boudabousia tangfeifanii</name>
    <dbReference type="NCBI Taxonomy" id="1912795"/>
    <lineage>
        <taxon>Bacteria</taxon>
        <taxon>Bacillati</taxon>
        <taxon>Actinomycetota</taxon>
        <taxon>Actinomycetes</taxon>
        <taxon>Actinomycetales</taxon>
        <taxon>Actinomycetaceae</taxon>
        <taxon>Boudabousia</taxon>
    </lineage>
</organism>
<feature type="domain" description="HD" evidence="2">
    <location>
        <begin position="62"/>
        <end position="211"/>
    </location>
</feature>
<protein>
    <submittedName>
        <fullName evidence="3">Deoxyguanosinetriphosphate triphosphohydrolase</fullName>
    </submittedName>
</protein>
<keyword evidence="4" id="KW-1185">Reference proteome</keyword>
<dbReference type="PANTHER" id="PTHR11373:SF32">
    <property type="entry name" value="DEOXYGUANOSINETRIPHOSPHATE TRIPHOSPHOHYDROLASE"/>
    <property type="match status" value="1"/>
</dbReference>
<reference evidence="3 4" key="1">
    <citation type="submission" date="2016-10" db="EMBL/GenBank/DDBJ databases">
        <title>Actinomyces aegypiusis sp. nov., isolated from the Aegypius monachus in Qinghai Tibet Plateau China.</title>
        <authorList>
            <person name="Wang Y."/>
        </authorList>
    </citation>
    <scope>NUCLEOTIDE SEQUENCE [LARGE SCALE GENOMIC DNA]</scope>
    <source>
        <strain evidence="3 4">VUL4_3</strain>
    </source>
</reference>
<dbReference type="InterPro" id="IPR050135">
    <property type="entry name" value="dGTPase-like"/>
</dbReference>
<evidence type="ECO:0000313" key="3">
    <source>
        <dbReference type="EMBL" id="AOZ72900.1"/>
    </source>
</evidence>
<dbReference type="PANTHER" id="PTHR11373">
    <property type="entry name" value="DEOXYNUCLEOSIDE TRIPHOSPHATE TRIPHOSPHOHYDROLASE"/>
    <property type="match status" value="1"/>
</dbReference>
<dbReference type="Pfam" id="PF01966">
    <property type="entry name" value="HD"/>
    <property type="match status" value="1"/>
</dbReference>
<proteinExistence type="predicted"/>
<dbReference type="STRING" id="1912795.BK816_06005"/>
<evidence type="ECO:0000313" key="4">
    <source>
        <dbReference type="Proteomes" id="UP000176288"/>
    </source>
</evidence>
<dbReference type="NCBIfam" id="NF002829">
    <property type="entry name" value="PRK03007.1"/>
    <property type="match status" value="1"/>
</dbReference>
<dbReference type="EMBL" id="CP017812">
    <property type="protein sequence ID" value="AOZ72900.1"/>
    <property type="molecule type" value="Genomic_DNA"/>
</dbReference>
<dbReference type="SMART" id="SM00471">
    <property type="entry name" value="HDc"/>
    <property type="match status" value="1"/>
</dbReference>
<dbReference type="GO" id="GO:0006203">
    <property type="term" value="P:dGTP catabolic process"/>
    <property type="evidence" value="ECO:0007669"/>
    <property type="project" value="TreeGrafter"/>
</dbReference>
<gene>
    <name evidence="3" type="ORF">BK816_06005</name>
</gene>